<reference evidence="3" key="1">
    <citation type="journal article" date="2019" name="Int. J. Syst. Evol. Microbiol.">
        <title>The Global Catalogue of Microorganisms (GCM) 10K type strain sequencing project: providing services to taxonomists for standard genome sequencing and annotation.</title>
        <authorList>
            <consortium name="The Broad Institute Genomics Platform"/>
            <consortium name="The Broad Institute Genome Sequencing Center for Infectious Disease"/>
            <person name="Wu L."/>
            <person name="Ma J."/>
        </authorList>
    </citation>
    <scope>NUCLEOTIDE SEQUENCE [LARGE SCALE GENOMIC DNA]</scope>
    <source>
        <strain evidence="3">CCUG 56042</strain>
    </source>
</reference>
<dbReference type="Proteomes" id="UP001596103">
    <property type="component" value="Unassembled WGS sequence"/>
</dbReference>
<feature type="region of interest" description="Disordered" evidence="1">
    <location>
        <begin position="105"/>
        <end position="134"/>
    </location>
</feature>
<evidence type="ECO:0000313" key="2">
    <source>
        <dbReference type="EMBL" id="MFC5428650.1"/>
    </source>
</evidence>
<protein>
    <submittedName>
        <fullName evidence="2">Uncharacterized protein</fullName>
    </submittedName>
</protein>
<dbReference type="RefSeq" id="WP_377710516.1">
    <property type="nucleotide sequence ID" value="NZ_JBHSMP010000009.1"/>
</dbReference>
<gene>
    <name evidence="2" type="ORF">ACFPTO_07530</name>
</gene>
<accession>A0ABW0J6S2</accession>
<feature type="compositionally biased region" description="Pro residues" evidence="1">
    <location>
        <begin position="122"/>
        <end position="134"/>
    </location>
</feature>
<feature type="compositionally biased region" description="Basic residues" evidence="1">
    <location>
        <begin position="110"/>
        <end position="121"/>
    </location>
</feature>
<keyword evidence="3" id="KW-1185">Reference proteome</keyword>
<evidence type="ECO:0000313" key="3">
    <source>
        <dbReference type="Proteomes" id="UP001596103"/>
    </source>
</evidence>
<sequence length="134" mass="14113">MKPHISGESMETGRIDRIDRKPLTVWLPAAAIAGVLALAHAAAYADGQPLILDTQRGIIDGQKGMVLQNAPLSHEPMVAAHQPAAPAGLAPDSSTPYVVAPYIAVPGRGMRPRPPHPRPQRPKPLPTPQAAPAQ</sequence>
<evidence type="ECO:0000256" key="1">
    <source>
        <dbReference type="SAM" id="MobiDB-lite"/>
    </source>
</evidence>
<dbReference type="EMBL" id="JBHSMP010000009">
    <property type="protein sequence ID" value="MFC5428650.1"/>
    <property type="molecule type" value="Genomic_DNA"/>
</dbReference>
<comment type="caution">
    <text evidence="2">The sequence shown here is derived from an EMBL/GenBank/DDBJ whole genome shotgun (WGS) entry which is preliminary data.</text>
</comment>
<proteinExistence type="predicted"/>
<organism evidence="2 3">
    <name type="scientific">Paraburkholderia denitrificans</name>
    <dbReference type="NCBI Taxonomy" id="694025"/>
    <lineage>
        <taxon>Bacteria</taxon>
        <taxon>Pseudomonadati</taxon>
        <taxon>Pseudomonadota</taxon>
        <taxon>Betaproteobacteria</taxon>
        <taxon>Burkholderiales</taxon>
        <taxon>Burkholderiaceae</taxon>
        <taxon>Paraburkholderia</taxon>
    </lineage>
</organism>
<name>A0ABW0J6S2_9BURK</name>